<dbReference type="PANTHER" id="PTHR48080">
    <property type="entry name" value="D-GALACTONATE DEHYDRATASE-RELATED"/>
    <property type="match status" value="1"/>
</dbReference>
<dbReference type="EMBL" id="CP041253">
    <property type="protein sequence ID" value="QDH80783.1"/>
    <property type="molecule type" value="Genomic_DNA"/>
</dbReference>
<dbReference type="InterPro" id="IPR029065">
    <property type="entry name" value="Enolase_C-like"/>
</dbReference>
<dbReference type="Proteomes" id="UP000316614">
    <property type="component" value="Chromosome"/>
</dbReference>
<dbReference type="InterPro" id="IPR013342">
    <property type="entry name" value="Mandelate_racemase_C"/>
</dbReference>
<protein>
    <submittedName>
        <fullName evidence="5">Galactonate dehydratase</fullName>
        <ecNumber evidence="5">4.2.1.6</ecNumber>
    </submittedName>
</protein>
<dbReference type="Pfam" id="PF02746">
    <property type="entry name" value="MR_MLE_N"/>
    <property type="match status" value="1"/>
</dbReference>
<dbReference type="InterPro" id="IPR013341">
    <property type="entry name" value="Mandelate_racemase_N_dom"/>
</dbReference>
<sequence length="386" mass="43308">MNKALAIARIELFKVPPRWLFVKITTKSGLIGWGEPVVEGKADTVAACVKEMEQYLIGRQANEIEDIWQVLYRGGFYRGGPILMSAISGIDQALWDIKGKHLNVPVYELLGGAVRQKMKMYCWIGGDHPEVVLEQAQEKVDAGYRAVKMNATGKMDWVSSVRETKKVVENIQLIREHFGDQLDIGLDFHGRVHKPMVKRLIDELTPYNPMFIEEPVLAENNDALKHIYSYSSIPIATGERMFSRWDFKEILHQGVVDIIQPDLSHAGGISEVRRIAAMAEAYDITLAPHCPLGPVSLASALHVDFVSANAIIQESSLGIHYNQGFDLLDFVKNPEVFDLKDGAIGLFDRPGLGVEMDEEKLREGQKIGHSWANPVWRNTDGSFAEW</sequence>
<organism evidence="5 6">
    <name type="scientific">Echinicola soli</name>
    <dbReference type="NCBI Taxonomy" id="2591634"/>
    <lineage>
        <taxon>Bacteria</taxon>
        <taxon>Pseudomonadati</taxon>
        <taxon>Bacteroidota</taxon>
        <taxon>Cytophagia</taxon>
        <taxon>Cytophagales</taxon>
        <taxon>Cyclobacteriaceae</taxon>
        <taxon>Echinicola</taxon>
    </lineage>
</organism>
<evidence type="ECO:0000256" key="3">
    <source>
        <dbReference type="ARBA" id="ARBA00023239"/>
    </source>
</evidence>
<dbReference type="NCBIfam" id="NF010624">
    <property type="entry name" value="PRK14017.1"/>
    <property type="match status" value="1"/>
</dbReference>
<dbReference type="GO" id="GO:0016854">
    <property type="term" value="F:racemase and epimerase activity"/>
    <property type="evidence" value="ECO:0007669"/>
    <property type="project" value="UniProtKB-ARBA"/>
</dbReference>
<dbReference type="GO" id="GO:0008869">
    <property type="term" value="F:galactonate dehydratase activity"/>
    <property type="evidence" value="ECO:0007669"/>
    <property type="project" value="UniProtKB-EC"/>
</dbReference>
<feature type="domain" description="Mandelate racemase/muconate lactonizing enzyme C-terminal" evidence="4">
    <location>
        <begin position="129"/>
        <end position="234"/>
    </location>
</feature>
<dbReference type="SMART" id="SM00922">
    <property type="entry name" value="MR_MLE"/>
    <property type="match status" value="1"/>
</dbReference>
<proteinExistence type="predicted"/>
<dbReference type="SFLD" id="SFLDG00179">
    <property type="entry name" value="mandelate_racemase"/>
    <property type="match status" value="1"/>
</dbReference>
<dbReference type="EC" id="4.2.1.6" evidence="5"/>
<dbReference type="SUPFAM" id="SSF51604">
    <property type="entry name" value="Enolase C-terminal domain-like"/>
    <property type="match status" value="1"/>
</dbReference>
<dbReference type="CDD" id="cd03325">
    <property type="entry name" value="D-galactonate_dehydratase"/>
    <property type="match status" value="1"/>
</dbReference>
<dbReference type="InterPro" id="IPR023592">
    <property type="entry name" value="Galactonate_deHydtase"/>
</dbReference>
<dbReference type="SFLD" id="SFLDS00001">
    <property type="entry name" value="Enolase"/>
    <property type="match status" value="1"/>
</dbReference>
<dbReference type="SUPFAM" id="SSF54826">
    <property type="entry name" value="Enolase N-terminal domain-like"/>
    <property type="match status" value="1"/>
</dbReference>
<dbReference type="PANTHER" id="PTHR48080:SF2">
    <property type="entry name" value="D-GALACTONATE DEHYDRATASE"/>
    <property type="match status" value="1"/>
</dbReference>
<keyword evidence="6" id="KW-1185">Reference proteome</keyword>
<name>A0A514CLS8_9BACT</name>
<evidence type="ECO:0000256" key="1">
    <source>
        <dbReference type="ARBA" id="ARBA00022723"/>
    </source>
</evidence>
<dbReference type="InterPro" id="IPR034593">
    <property type="entry name" value="DgoD-like"/>
</dbReference>
<dbReference type="KEGG" id="echi:FKX85_17745"/>
<dbReference type="RefSeq" id="WP_141616004.1">
    <property type="nucleotide sequence ID" value="NZ_CP041253.1"/>
</dbReference>
<dbReference type="SFLD" id="SFLDF00003">
    <property type="entry name" value="D-galactonate_dehydratase"/>
    <property type="match status" value="1"/>
</dbReference>
<gene>
    <name evidence="5" type="primary">dgoD</name>
    <name evidence="5" type="ORF">FKX85_17745</name>
</gene>
<dbReference type="Gene3D" id="3.30.390.10">
    <property type="entry name" value="Enolase-like, N-terminal domain"/>
    <property type="match status" value="1"/>
</dbReference>
<dbReference type="GO" id="GO:0034194">
    <property type="term" value="P:D-galactonate catabolic process"/>
    <property type="evidence" value="ECO:0007669"/>
    <property type="project" value="InterPro"/>
</dbReference>
<evidence type="ECO:0000313" key="5">
    <source>
        <dbReference type="EMBL" id="QDH80783.1"/>
    </source>
</evidence>
<dbReference type="InterPro" id="IPR036849">
    <property type="entry name" value="Enolase-like_C_sf"/>
</dbReference>
<dbReference type="FunFam" id="3.30.390.10:FF:000003">
    <property type="entry name" value="D-galactonate dehydratase"/>
    <property type="match status" value="1"/>
</dbReference>
<dbReference type="InterPro" id="IPR018110">
    <property type="entry name" value="Mandel_Rmase/mucon_lact_enz_CS"/>
</dbReference>
<evidence type="ECO:0000313" key="6">
    <source>
        <dbReference type="Proteomes" id="UP000316614"/>
    </source>
</evidence>
<dbReference type="InterPro" id="IPR029017">
    <property type="entry name" value="Enolase-like_N"/>
</dbReference>
<keyword evidence="3 5" id="KW-0456">Lyase</keyword>
<dbReference type="GO" id="GO:0009063">
    <property type="term" value="P:amino acid catabolic process"/>
    <property type="evidence" value="ECO:0007669"/>
    <property type="project" value="InterPro"/>
</dbReference>
<keyword evidence="1" id="KW-0479">Metal-binding</keyword>
<dbReference type="Gene3D" id="3.20.20.120">
    <property type="entry name" value="Enolase-like C-terminal domain"/>
    <property type="match status" value="1"/>
</dbReference>
<accession>A0A514CLS8</accession>
<dbReference type="PROSITE" id="PS00908">
    <property type="entry name" value="MR_MLE_1"/>
    <property type="match status" value="1"/>
</dbReference>
<dbReference type="AlphaFoldDB" id="A0A514CLS8"/>
<keyword evidence="2" id="KW-0460">Magnesium</keyword>
<evidence type="ECO:0000256" key="2">
    <source>
        <dbReference type="ARBA" id="ARBA00022842"/>
    </source>
</evidence>
<dbReference type="GO" id="GO:0046872">
    <property type="term" value="F:metal ion binding"/>
    <property type="evidence" value="ECO:0007669"/>
    <property type="project" value="UniProtKB-KW"/>
</dbReference>
<reference evidence="5 6" key="1">
    <citation type="submission" date="2019-06" db="EMBL/GenBank/DDBJ databases">
        <title>Echinicola alkalisoli sp. nov. isolated from saline soil.</title>
        <authorList>
            <person name="Sun J.-Q."/>
            <person name="Xu L."/>
        </authorList>
    </citation>
    <scope>NUCLEOTIDE SEQUENCE [LARGE SCALE GENOMIC DNA]</scope>
    <source>
        <strain evidence="5 6">LN3S3</strain>
    </source>
</reference>
<dbReference type="Pfam" id="PF13378">
    <property type="entry name" value="MR_MLE_C"/>
    <property type="match status" value="1"/>
</dbReference>
<evidence type="ECO:0000259" key="4">
    <source>
        <dbReference type="SMART" id="SM00922"/>
    </source>
</evidence>
<dbReference type="OrthoDB" id="9796450at2"/>